<organism evidence="5 6">
    <name type="scientific">Corallococcus praedator</name>
    <dbReference type="NCBI Taxonomy" id="2316724"/>
    <lineage>
        <taxon>Bacteria</taxon>
        <taxon>Pseudomonadati</taxon>
        <taxon>Myxococcota</taxon>
        <taxon>Myxococcia</taxon>
        <taxon>Myxococcales</taxon>
        <taxon>Cystobacterineae</taxon>
        <taxon>Myxococcaceae</taxon>
        <taxon>Corallococcus</taxon>
    </lineage>
</organism>
<evidence type="ECO:0000259" key="4">
    <source>
        <dbReference type="PROSITE" id="PS01124"/>
    </source>
</evidence>
<comment type="caution">
    <text evidence="5">The sequence shown here is derived from an EMBL/GenBank/DDBJ whole genome shotgun (WGS) entry which is preliminary data.</text>
</comment>
<sequence>MGVSEPQVLRSFGGATALPPHAYLIALRVEVADLAGFSDQSRLTRHFKRMTSITPGAFARMAG</sequence>
<keyword evidence="6" id="KW-1185">Reference proteome</keyword>
<evidence type="ECO:0000256" key="2">
    <source>
        <dbReference type="ARBA" id="ARBA00023125"/>
    </source>
</evidence>
<name>A0ABX9QKB1_9BACT</name>
<keyword evidence="1" id="KW-0805">Transcription regulation</keyword>
<dbReference type="InterPro" id="IPR050204">
    <property type="entry name" value="AraC_XylS_family_regulators"/>
</dbReference>
<dbReference type="InterPro" id="IPR018060">
    <property type="entry name" value="HTH_AraC"/>
</dbReference>
<evidence type="ECO:0000313" key="6">
    <source>
        <dbReference type="Proteomes" id="UP000278907"/>
    </source>
</evidence>
<dbReference type="PROSITE" id="PS01124">
    <property type="entry name" value="HTH_ARAC_FAMILY_2"/>
    <property type="match status" value="1"/>
</dbReference>
<dbReference type="EMBL" id="RAWI01000107">
    <property type="protein sequence ID" value="RKI08275.1"/>
    <property type="molecule type" value="Genomic_DNA"/>
</dbReference>
<evidence type="ECO:0000313" key="5">
    <source>
        <dbReference type="EMBL" id="RKI08275.1"/>
    </source>
</evidence>
<accession>A0ABX9QKB1</accession>
<reference evidence="5 6" key="1">
    <citation type="submission" date="2018-09" db="EMBL/GenBank/DDBJ databases">
        <authorList>
            <person name="Livingstone P.G."/>
            <person name="Whitworth D.E."/>
        </authorList>
    </citation>
    <scope>NUCLEOTIDE SEQUENCE [LARGE SCALE GENOMIC DNA]</scope>
    <source>
        <strain evidence="5 6">CA031B</strain>
    </source>
</reference>
<dbReference type="PANTHER" id="PTHR46796">
    <property type="entry name" value="HTH-TYPE TRANSCRIPTIONAL ACTIVATOR RHAS-RELATED"/>
    <property type="match status" value="1"/>
</dbReference>
<proteinExistence type="predicted"/>
<keyword evidence="3" id="KW-0804">Transcription</keyword>
<dbReference type="InterPro" id="IPR009057">
    <property type="entry name" value="Homeodomain-like_sf"/>
</dbReference>
<evidence type="ECO:0000256" key="3">
    <source>
        <dbReference type="ARBA" id="ARBA00023163"/>
    </source>
</evidence>
<dbReference type="SUPFAM" id="SSF46689">
    <property type="entry name" value="Homeodomain-like"/>
    <property type="match status" value="1"/>
</dbReference>
<dbReference type="Gene3D" id="1.10.10.60">
    <property type="entry name" value="Homeodomain-like"/>
    <property type="match status" value="1"/>
</dbReference>
<feature type="domain" description="HTH araC/xylS-type" evidence="4">
    <location>
        <begin position="30"/>
        <end position="61"/>
    </location>
</feature>
<dbReference type="Proteomes" id="UP000278907">
    <property type="component" value="Unassembled WGS sequence"/>
</dbReference>
<gene>
    <name evidence="5" type="ORF">D7Y13_16215</name>
</gene>
<evidence type="ECO:0000256" key="1">
    <source>
        <dbReference type="ARBA" id="ARBA00023015"/>
    </source>
</evidence>
<keyword evidence="2" id="KW-0238">DNA-binding</keyword>
<protein>
    <submittedName>
        <fullName evidence="5">AraC family transcriptional regulator</fullName>
    </submittedName>
</protein>